<feature type="compositionally biased region" description="Polar residues" evidence="1">
    <location>
        <begin position="210"/>
        <end position="233"/>
    </location>
</feature>
<gene>
    <name evidence="2" type="ORF">P167DRAFT_566880</name>
</gene>
<protein>
    <submittedName>
        <fullName evidence="2">Uncharacterized protein</fullName>
    </submittedName>
</protein>
<dbReference type="EMBL" id="ML119146">
    <property type="protein sequence ID" value="RPB10036.1"/>
    <property type="molecule type" value="Genomic_DNA"/>
</dbReference>
<reference evidence="2 3" key="1">
    <citation type="journal article" date="2018" name="Nat. Ecol. Evol.">
        <title>Pezizomycetes genomes reveal the molecular basis of ectomycorrhizal truffle lifestyle.</title>
        <authorList>
            <person name="Murat C."/>
            <person name="Payen T."/>
            <person name="Noel B."/>
            <person name="Kuo A."/>
            <person name="Morin E."/>
            <person name="Chen J."/>
            <person name="Kohler A."/>
            <person name="Krizsan K."/>
            <person name="Balestrini R."/>
            <person name="Da Silva C."/>
            <person name="Montanini B."/>
            <person name="Hainaut M."/>
            <person name="Levati E."/>
            <person name="Barry K.W."/>
            <person name="Belfiori B."/>
            <person name="Cichocki N."/>
            <person name="Clum A."/>
            <person name="Dockter R.B."/>
            <person name="Fauchery L."/>
            <person name="Guy J."/>
            <person name="Iotti M."/>
            <person name="Le Tacon F."/>
            <person name="Lindquist E.A."/>
            <person name="Lipzen A."/>
            <person name="Malagnac F."/>
            <person name="Mello A."/>
            <person name="Molinier V."/>
            <person name="Miyauchi S."/>
            <person name="Poulain J."/>
            <person name="Riccioni C."/>
            <person name="Rubini A."/>
            <person name="Sitrit Y."/>
            <person name="Splivallo R."/>
            <person name="Traeger S."/>
            <person name="Wang M."/>
            <person name="Zifcakova L."/>
            <person name="Wipf D."/>
            <person name="Zambonelli A."/>
            <person name="Paolocci F."/>
            <person name="Nowrousian M."/>
            <person name="Ottonello S."/>
            <person name="Baldrian P."/>
            <person name="Spatafora J.W."/>
            <person name="Henrissat B."/>
            <person name="Nagy L.G."/>
            <person name="Aury J.M."/>
            <person name="Wincker P."/>
            <person name="Grigoriev I.V."/>
            <person name="Bonfante P."/>
            <person name="Martin F.M."/>
        </authorList>
    </citation>
    <scope>NUCLEOTIDE SEQUENCE [LARGE SCALE GENOMIC DNA]</scope>
    <source>
        <strain evidence="2 3">CCBAS932</strain>
    </source>
</reference>
<dbReference type="OrthoDB" id="3464356at2759"/>
<dbReference type="AlphaFoldDB" id="A0A3N4KHK0"/>
<evidence type="ECO:0000313" key="2">
    <source>
        <dbReference type="EMBL" id="RPB10036.1"/>
    </source>
</evidence>
<evidence type="ECO:0000313" key="3">
    <source>
        <dbReference type="Proteomes" id="UP000277580"/>
    </source>
</evidence>
<feature type="region of interest" description="Disordered" evidence="1">
    <location>
        <begin position="202"/>
        <end position="234"/>
    </location>
</feature>
<evidence type="ECO:0000256" key="1">
    <source>
        <dbReference type="SAM" id="MobiDB-lite"/>
    </source>
</evidence>
<keyword evidence="3" id="KW-1185">Reference proteome</keyword>
<proteinExistence type="predicted"/>
<sequence>MSINNIPDAFDEYFKQPPHSWNIQTFLQRAVDNASLQGHRYNQDLTHQAWNRNIRTLIHDIDPQRSKRAGELLRKWSAKVRICPPRILFENISSENISCLVYTYRAHTHYACSHMAYVVHDYSLYGLCGSSILLYGGCVEHCLPPVRQRASGGHKSDKALAKRFHTAAQSPRPKSKVFINRTQIETNLGKVYTGRILKLKKPRNKKADTPDTSVGSADTSVGCTDSPPDSTESAEPDTIYLMELDPAEKLCLPTGKYLEDIILRYARSVEALDLSHWRIIDSADIELRAILHRHLWESLPELNEDYPQCPAWFSAHADKYKMVRDLPACDKVSELKDPQHDPFVIRWINRSYEHIVSLLTHSHLLSQPLGEGAWEGIYWNIIDLSFTNLPDLWLQRRDIPLSCAATDTTLLVDAAYRHDGVILTRQLGHLPQVLEFGAIEVSRRWEGDNASKWNNDIAKLYVGCRAMLNALKQVVHHDAETVKKLSVVGIIQAGPNTMVFIMRCVGPNLYTLRRGSRHSLPNHIAHIHTLDRVLAAIWIARECIQNSYRAVSEYMAHPGSQRYSNSMNSPSFL</sequence>
<dbReference type="InParanoid" id="A0A3N4KHK0"/>
<dbReference type="Proteomes" id="UP000277580">
    <property type="component" value="Unassembled WGS sequence"/>
</dbReference>
<accession>A0A3N4KHK0</accession>
<organism evidence="2 3">
    <name type="scientific">Morchella conica CCBAS932</name>
    <dbReference type="NCBI Taxonomy" id="1392247"/>
    <lineage>
        <taxon>Eukaryota</taxon>
        <taxon>Fungi</taxon>
        <taxon>Dikarya</taxon>
        <taxon>Ascomycota</taxon>
        <taxon>Pezizomycotina</taxon>
        <taxon>Pezizomycetes</taxon>
        <taxon>Pezizales</taxon>
        <taxon>Morchellaceae</taxon>
        <taxon>Morchella</taxon>
    </lineage>
</organism>
<name>A0A3N4KHK0_9PEZI</name>